<evidence type="ECO:0000313" key="2">
    <source>
        <dbReference type="Proteomes" id="UP000512167"/>
    </source>
</evidence>
<protein>
    <recommendedName>
        <fullName evidence="3">1-acyl-sn-glycerol-3-phosphate acyltransferase</fullName>
    </recommendedName>
</protein>
<reference evidence="1 2" key="1">
    <citation type="submission" date="2020-04" db="EMBL/GenBank/DDBJ databases">
        <authorList>
            <person name="Zheng R.K."/>
            <person name="Sun C.M."/>
        </authorList>
    </citation>
    <scope>NUCLEOTIDE SEQUENCE [LARGE SCALE GENOMIC DNA]</scope>
    <source>
        <strain evidence="2">zrk29</strain>
    </source>
</reference>
<dbReference type="EMBL" id="CP051151">
    <property type="protein sequence ID" value="QLY40888.1"/>
    <property type="molecule type" value="Genomic_DNA"/>
</dbReference>
<organism evidence="1 2">
    <name type="scientific">Hujiaoplasma nucleasis</name>
    <dbReference type="NCBI Taxonomy" id="2725268"/>
    <lineage>
        <taxon>Bacteria</taxon>
        <taxon>Bacillati</taxon>
        <taxon>Mycoplasmatota</taxon>
        <taxon>Mollicutes</taxon>
        <taxon>Candidatus Izemoplasmatales</taxon>
        <taxon>Hujiaoplasmataceae</taxon>
        <taxon>Hujiaoplasma</taxon>
    </lineage>
</organism>
<dbReference type="RefSeq" id="WP_312031742.1">
    <property type="nucleotide sequence ID" value="NZ_CP051151.1"/>
</dbReference>
<accession>A0A7L6N6L7</accession>
<sequence length="442" mass="52229">MKISKIRYATLEELEKMPRFDLKSMPKKPKWYLQVLAWFLAIPETLITRMTIKKHGMKELRNKGYLLLCNHNSFFDFKMATRAIFPRSANYIVAIDGFINREKIMRNVGCIGKRKFVPDPSIIRQIDHSVNKNKSICMLYPEARYSLVGTRAILPESVGKMIKKYRFPVATLIAHGHHLHQPVWNLRKHNVKVHVDMTYLLSPEEIDNLSIQEINDIIKKAFYYNDYEYQLKEKIKIKDIYRAENLHKVLYKCPHCFSESSMKSKETILYCDHCHNTYHVDEYNQLHNLNGDTKFTMIPDWFEWERQEVRKEVENHQYETITEVFIDSLPNSTGFYRLGQGKLVHNHQGFTLSAMINGSEFKLEKPVLSKYGVHIEYEYFGKGDCVSLSTNNDTYYLFPVNQDVPISKYHFAAEELYIYEEKLNEARIHRQENDKTSHQADD</sequence>
<evidence type="ECO:0000313" key="1">
    <source>
        <dbReference type="EMBL" id="QLY40888.1"/>
    </source>
</evidence>
<dbReference type="KEGG" id="tbk:HF295_08480"/>
<dbReference type="AlphaFoldDB" id="A0A7L6N6L7"/>
<keyword evidence="2" id="KW-1185">Reference proteome</keyword>
<dbReference type="Proteomes" id="UP000512167">
    <property type="component" value="Chromosome"/>
</dbReference>
<gene>
    <name evidence="1" type="ORF">HF295_08480</name>
</gene>
<evidence type="ECO:0008006" key="3">
    <source>
        <dbReference type="Google" id="ProtNLM"/>
    </source>
</evidence>
<name>A0A7L6N6L7_9MOLU</name>
<proteinExistence type="predicted"/>